<accession>A0A926D207</accession>
<evidence type="ECO:0000313" key="2">
    <source>
        <dbReference type="EMBL" id="MBC8529813.1"/>
    </source>
</evidence>
<dbReference type="Proteomes" id="UP000654279">
    <property type="component" value="Unassembled WGS sequence"/>
</dbReference>
<evidence type="ECO:0000313" key="3">
    <source>
        <dbReference type="Proteomes" id="UP000654279"/>
    </source>
</evidence>
<dbReference type="Pfam" id="PF20240">
    <property type="entry name" value="DUF6597"/>
    <property type="match status" value="1"/>
</dbReference>
<sequence length="275" mass="30191">MTLTFHTRFTPLTATPFSRADRCIEAAPCPALRPLVRCFWGHSAAQGAGGRQLVIPDACVDIIFTLKNGRVRTRFCALDQQPFWSDLSAQAPDLFAVRFYFWALPFLCPGGLPALEETLLPALSRLAQEGEFAALDFAGRKALLEGWLLGRLSRAGAPDALLDSIDYLLSHGGDARVCALSGHTGYSARTLERLFARHLGASPKQTAALIRYQTLWSRAVTQPRFDVQDQVLALGFCDQAHLLHFFRRHHGMPLGEAVRLARGLSAFYNTGGGPL</sequence>
<dbReference type="AlphaFoldDB" id="A0A926D207"/>
<name>A0A926D207_9FIRM</name>
<dbReference type="SMART" id="SM00342">
    <property type="entry name" value="HTH_ARAC"/>
    <property type="match status" value="1"/>
</dbReference>
<dbReference type="GO" id="GO:0043565">
    <property type="term" value="F:sequence-specific DNA binding"/>
    <property type="evidence" value="ECO:0007669"/>
    <property type="project" value="InterPro"/>
</dbReference>
<organism evidence="2 3">
    <name type="scientific">Luoshenia tenuis</name>
    <dbReference type="NCBI Taxonomy" id="2763654"/>
    <lineage>
        <taxon>Bacteria</taxon>
        <taxon>Bacillati</taxon>
        <taxon>Bacillota</taxon>
        <taxon>Clostridia</taxon>
        <taxon>Christensenellales</taxon>
        <taxon>Christensenellaceae</taxon>
        <taxon>Luoshenia</taxon>
    </lineage>
</organism>
<protein>
    <submittedName>
        <fullName evidence="2">AraC family transcriptional regulator</fullName>
    </submittedName>
</protein>
<dbReference type="PROSITE" id="PS01124">
    <property type="entry name" value="HTH_ARAC_FAMILY_2"/>
    <property type="match status" value="1"/>
</dbReference>
<dbReference type="InterPro" id="IPR046532">
    <property type="entry name" value="DUF6597"/>
</dbReference>
<dbReference type="GO" id="GO:0003700">
    <property type="term" value="F:DNA-binding transcription factor activity"/>
    <property type="evidence" value="ECO:0007669"/>
    <property type="project" value="InterPro"/>
</dbReference>
<dbReference type="RefSeq" id="WP_249285623.1">
    <property type="nucleotide sequence ID" value="NZ_JACRSO010000004.1"/>
</dbReference>
<dbReference type="Pfam" id="PF12833">
    <property type="entry name" value="HTH_18"/>
    <property type="match status" value="1"/>
</dbReference>
<evidence type="ECO:0000259" key="1">
    <source>
        <dbReference type="PROSITE" id="PS01124"/>
    </source>
</evidence>
<keyword evidence="3" id="KW-1185">Reference proteome</keyword>
<feature type="domain" description="HTH araC/xylS-type" evidence="1">
    <location>
        <begin position="159"/>
        <end position="260"/>
    </location>
</feature>
<comment type="caution">
    <text evidence="2">The sequence shown here is derived from an EMBL/GenBank/DDBJ whole genome shotgun (WGS) entry which is preliminary data.</text>
</comment>
<reference evidence="2" key="1">
    <citation type="submission" date="2020-08" db="EMBL/GenBank/DDBJ databases">
        <title>Genome public.</title>
        <authorList>
            <person name="Liu C."/>
            <person name="Sun Q."/>
        </authorList>
    </citation>
    <scope>NUCLEOTIDE SEQUENCE</scope>
    <source>
        <strain evidence="2">NSJ-44</strain>
    </source>
</reference>
<dbReference type="EMBL" id="JACRSO010000004">
    <property type="protein sequence ID" value="MBC8529813.1"/>
    <property type="molecule type" value="Genomic_DNA"/>
</dbReference>
<proteinExistence type="predicted"/>
<gene>
    <name evidence="2" type="ORF">H8699_10280</name>
</gene>
<dbReference type="Gene3D" id="1.10.10.60">
    <property type="entry name" value="Homeodomain-like"/>
    <property type="match status" value="1"/>
</dbReference>
<dbReference type="InterPro" id="IPR018060">
    <property type="entry name" value="HTH_AraC"/>
</dbReference>